<keyword evidence="2" id="KW-0472">Membrane</keyword>
<dbReference type="AlphaFoldDB" id="A0A179HC22"/>
<feature type="compositionally biased region" description="Polar residues" evidence="1">
    <location>
        <begin position="89"/>
        <end position="102"/>
    </location>
</feature>
<organism evidence="4 5">
    <name type="scientific">Purpureocillium lilacinum</name>
    <name type="common">Paecilomyces lilacinus</name>
    <dbReference type="NCBI Taxonomy" id="33203"/>
    <lineage>
        <taxon>Eukaryota</taxon>
        <taxon>Fungi</taxon>
        <taxon>Dikarya</taxon>
        <taxon>Ascomycota</taxon>
        <taxon>Pezizomycotina</taxon>
        <taxon>Sordariomycetes</taxon>
        <taxon>Hypocreomycetidae</taxon>
        <taxon>Hypocreales</taxon>
        <taxon>Ophiocordycipitaceae</taxon>
        <taxon>Purpureocillium</taxon>
    </lineage>
</organism>
<keyword evidence="2" id="KW-0812">Transmembrane</keyword>
<dbReference type="Pfam" id="PF00583">
    <property type="entry name" value="Acetyltransf_1"/>
    <property type="match status" value="1"/>
</dbReference>
<protein>
    <submittedName>
        <fullName evidence="4">GCN5-related N-acetyltransferase (GNAT) domain-containingprotein</fullName>
    </submittedName>
</protein>
<feature type="domain" description="N-acetyltransferase" evidence="3">
    <location>
        <begin position="220"/>
        <end position="315"/>
    </location>
</feature>
<evidence type="ECO:0000259" key="3">
    <source>
        <dbReference type="Pfam" id="PF00583"/>
    </source>
</evidence>
<feature type="region of interest" description="Disordered" evidence="1">
    <location>
        <begin position="76"/>
        <end position="106"/>
    </location>
</feature>
<dbReference type="EMBL" id="LSBH01000001">
    <property type="protein sequence ID" value="OAQ87023.1"/>
    <property type="molecule type" value="Genomic_DNA"/>
</dbReference>
<dbReference type="SUPFAM" id="SSF55729">
    <property type="entry name" value="Acyl-CoA N-acyltransferases (Nat)"/>
    <property type="match status" value="1"/>
</dbReference>
<dbReference type="InterPro" id="IPR000182">
    <property type="entry name" value="GNAT_dom"/>
</dbReference>
<sequence>MEHGGVRELDLSNCAPSLMADRVGVAPGLRCSAAFFTFLRANLVLTPSAISSPGNTPYLEPYSPQLPPYHQLVNHHHHLQQQHSRLSSATVPTPSPLATQQRSARHQYVDDDVPPLSLDTLSTSDEKVEGLRLVADSVAQMRPRAARILARHPLFLAALASAWALVYGFVHASRGGSAGLAFPLACVAMAAYLLAIRFCTASYDKLARSIDISWLQHPSSSGHEDVVLGARRGGKLVGALVLRIEPRLGTSPTGNSSSNGSYAYQYYHRRKNRSRSASFRGGRGVIRAWTTLQGHRGEGVGRELLHAAVRRTRDVCGRDAQVGFAKEHANSVMFLPEIFTAPFKHDERRAAEALNAVVDEWDASRRKKR</sequence>
<dbReference type="GO" id="GO:0016747">
    <property type="term" value="F:acyltransferase activity, transferring groups other than amino-acyl groups"/>
    <property type="evidence" value="ECO:0007669"/>
    <property type="project" value="InterPro"/>
</dbReference>
<keyword evidence="2" id="KW-1133">Transmembrane helix</keyword>
<feature type="transmembrane region" description="Helical" evidence="2">
    <location>
        <begin position="154"/>
        <end position="172"/>
    </location>
</feature>
<name>A0A179HC22_PURLI</name>
<comment type="caution">
    <text evidence="4">The sequence shown here is derived from an EMBL/GenBank/DDBJ whole genome shotgun (WGS) entry which is preliminary data.</text>
</comment>
<feature type="transmembrane region" description="Helical" evidence="2">
    <location>
        <begin position="178"/>
        <end position="199"/>
    </location>
</feature>
<reference evidence="4 5" key="1">
    <citation type="submission" date="2016-01" db="EMBL/GenBank/DDBJ databases">
        <title>Biosynthesis of antibiotic leucinostatins and their inhibition on Phytophthora in bio-control Purpureocillium lilacinum.</title>
        <authorList>
            <person name="Wang G."/>
            <person name="Liu Z."/>
            <person name="Lin R."/>
            <person name="Li E."/>
            <person name="Mao Z."/>
            <person name="Ling J."/>
            <person name="Yin W."/>
            <person name="Xie B."/>
        </authorList>
    </citation>
    <scope>NUCLEOTIDE SEQUENCE [LARGE SCALE GENOMIC DNA]</scope>
    <source>
        <strain evidence="4">PLBJ-1</strain>
    </source>
</reference>
<dbReference type="InterPro" id="IPR016181">
    <property type="entry name" value="Acyl_CoA_acyltransferase"/>
</dbReference>
<evidence type="ECO:0000313" key="4">
    <source>
        <dbReference type="EMBL" id="OAQ87023.1"/>
    </source>
</evidence>
<proteinExistence type="predicted"/>
<gene>
    <name evidence="4" type="ORF">VFPBJ_01063</name>
</gene>
<keyword evidence="4" id="KW-0808">Transferase</keyword>
<accession>A0A179HC22</accession>
<dbReference type="Proteomes" id="UP000078240">
    <property type="component" value="Unassembled WGS sequence"/>
</dbReference>
<evidence type="ECO:0000256" key="1">
    <source>
        <dbReference type="SAM" id="MobiDB-lite"/>
    </source>
</evidence>
<dbReference type="Gene3D" id="3.40.630.30">
    <property type="match status" value="1"/>
</dbReference>
<evidence type="ECO:0000313" key="5">
    <source>
        <dbReference type="Proteomes" id="UP000078240"/>
    </source>
</evidence>
<evidence type="ECO:0000256" key="2">
    <source>
        <dbReference type="SAM" id="Phobius"/>
    </source>
</evidence>